<evidence type="ECO:0000313" key="3">
    <source>
        <dbReference type="Proteomes" id="UP001187192"/>
    </source>
</evidence>
<name>A0AA87ZSI7_FICCA</name>
<feature type="region of interest" description="Disordered" evidence="1">
    <location>
        <begin position="623"/>
        <end position="642"/>
    </location>
</feature>
<feature type="compositionally biased region" description="Basic residues" evidence="1">
    <location>
        <begin position="503"/>
        <end position="512"/>
    </location>
</feature>
<feature type="compositionally biased region" description="Polar residues" evidence="1">
    <location>
        <begin position="193"/>
        <end position="204"/>
    </location>
</feature>
<comment type="caution">
    <text evidence="2">The sequence shown here is derived from an EMBL/GenBank/DDBJ whole genome shotgun (WGS) entry which is preliminary data.</text>
</comment>
<feature type="compositionally biased region" description="Polar residues" evidence="1">
    <location>
        <begin position="17"/>
        <end position="45"/>
    </location>
</feature>
<feature type="compositionally biased region" description="Polar residues" evidence="1">
    <location>
        <begin position="413"/>
        <end position="440"/>
    </location>
</feature>
<feature type="compositionally biased region" description="Pro residues" evidence="1">
    <location>
        <begin position="59"/>
        <end position="80"/>
    </location>
</feature>
<feature type="compositionally biased region" description="Basic and acidic residues" evidence="1">
    <location>
        <begin position="281"/>
        <end position="307"/>
    </location>
</feature>
<dbReference type="PANTHER" id="PTHR33472">
    <property type="entry name" value="OS01G0106600 PROTEIN"/>
    <property type="match status" value="1"/>
</dbReference>
<sequence>MAEQKQAFRFRLPWLSAQRTTAQPQRPRPTSETSRAPSQPTTSVPIQRPAFRPAGRAPTQPPSPQPQPPAKAEPESPPPSSSEAIESTETSPPATADKPPSPSSAASNARKVTSQSTSSPSRATTKPQSPSRATTESPKAISPTSSPSAATAKQVSPSSAAAESRKDTSQTASSPSSATAKPSSPPRAATESPKATSRLASSETAKPPSPSSEVSSPSQKANQQEPEPMTGMVTRSPSSPDKSQTIDQDSSSASLASTQTQKSAPQEEPKKSTSQTPSQELKPEVDITSETTEKPVSRDDAMVRDSTKVSSPTKATATFGEATDEPVSPIATDQKPLFKVEKESKETEGKKETTQETLKEEKTDKATTEEEPMQKTIIEAPGTRRDTKETLDVAPKAPRRRQKQESLERKETTAPTSYSGKQIKTVIPSQPTEGTTSTSFRKPFSFTEEEEAPQQKEIKEEISKLVWSLTSGLQSDEKPVTVITLTGENRGAAMQLSSEAAKKKGSIHIHRGYKTDPDESPETTTDGEVRTNWKRFNDQTALAPTAFVNSNVQNINNSIVFEASVAERSPGVYMSFSQGTSEVIKSNGKSEFVQTRKAEYIPTPSEKLTHQPNVRRRCLRGLFMEPSDSDPDDPDKPRRHGCRYICGERSKDKEIM</sequence>
<feature type="compositionally biased region" description="Basic and acidic residues" evidence="1">
    <location>
        <begin position="336"/>
        <end position="368"/>
    </location>
</feature>
<feature type="compositionally biased region" description="Low complexity" evidence="1">
    <location>
        <begin position="247"/>
        <end position="264"/>
    </location>
</feature>
<feature type="compositionally biased region" description="Basic and acidic residues" evidence="1">
    <location>
        <begin position="403"/>
        <end position="412"/>
    </location>
</feature>
<organism evidence="2 3">
    <name type="scientific">Ficus carica</name>
    <name type="common">Common fig</name>
    <dbReference type="NCBI Taxonomy" id="3494"/>
    <lineage>
        <taxon>Eukaryota</taxon>
        <taxon>Viridiplantae</taxon>
        <taxon>Streptophyta</taxon>
        <taxon>Embryophyta</taxon>
        <taxon>Tracheophyta</taxon>
        <taxon>Spermatophyta</taxon>
        <taxon>Magnoliopsida</taxon>
        <taxon>eudicotyledons</taxon>
        <taxon>Gunneridae</taxon>
        <taxon>Pentapetalae</taxon>
        <taxon>rosids</taxon>
        <taxon>fabids</taxon>
        <taxon>Rosales</taxon>
        <taxon>Moraceae</taxon>
        <taxon>Ficeae</taxon>
        <taxon>Ficus</taxon>
    </lineage>
</organism>
<feature type="compositionally biased region" description="Low complexity" evidence="1">
    <location>
        <begin position="81"/>
        <end position="109"/>
    </location>
</feature>
<accession>A0AA87ZSI7</accession>
<feature type="compositionally biased region" description="Polar residues" evidence="1">
    <location>
        <begin position="110"/>
        <end position="136"/>
    </location>
</feature>
<dbReference type="AlphaFoldDB" id="A0AA87ZSI7"/>
<evidence type="ECO:0000256" key="1">
    <source>
        <dbReference type="SAM" id="MobiDB-lite"/>
    </source>
</evidence>
<protein>
    <submittedName>
        <fullName evidence="2">Uncharacterized protein</fullName>
    </submittedName>
</protein>
<keyword evidence="3" id="KW-1185">Reference proteome</keyword>
<reference evidence="2" key="1">
    <citation type="submission" date="2023-07" db="EMBL/GenBank/DDBJ databases">
        <title>draft genome sequence of fig (Ficus carica).</title>
        <authorList>
            <person name="Takahashi T."/>
            <person name="Nishimura K."/>
        </authorList>
    </citation>
    <scope>NUCLEOTIDE SEQUENCE</scope>
</reference>
<dbReference type="EMBL" id="BTGU01000008">
    <property type="protein sequence ID" value="GMN38720.1"/>
    <property type="molecule type" value="Genomic_DNA"/>
</dbReference>
<gene>
    <name evidence="2" type="ORF">TIFTF001_007958</name>
</gene>
<feature type="compositionally biased region" description="Low complexity" evidence="1">
    <location>
        <begin position="169"/>
        <end position="190"/>
    </location>
</feature>
<dbReference type="Proteomes" id="UP001187192">
    <property type="component" value="Unassembled WGS sequence"/>
</dbReference>
<dbReference type="PANTHER" id="PTHR33472:SF24">
    <property type="entry name" value="VEGETATIVE CELL WALL PROTEIN GP1-LIKE"/>
    <property type="match status" value="1"/>
</dbReference>
<feature type="compositionally biased region" description="Basic and acidic residues" evidence="1">
    <location>
        <begin position="382"/>
        <end position="391"/>
    </location>
</feature>
<feature type="region of interest" description="Disordered" evidence="1">
    <location>
        <begin position="500"/>
        <end position="527"/>
    </location>
</feature>
<feature type="compositionally biased region" description="Polar residues" evidence="1">
    <location>
        <begin position="233"/>
        <end position="246"/>
    </location>
</feature>
<feature type="region of interest" description="Disordered" evidence="1">
    <location>
        <begin position="1"/>
        <end position="457"/>
    </location>
</feature>
<feature type="compositionally biased region" description="Low complexity" evidence="1">
    <location>
        <begin position="137"/>
        <end position="153"/>
    </location>
</feature>
<evidence type="ECO:0000313" key="2">
    <source>
        <dbReference type="EMBL" id="GMN38720.1"/>
    </source>
</evidence>
<proteinExistence type="predicted"/>